<sequence>MSDITSIPDLGPATARSFERAGVTTAEEIRALGPDTAYARLLSSGVRPHFIAYYSLVMGLQGRPWNDAKGAEKSSLRKRFDALCRDTSSSPQSELDRFLDEIGVRPSGSM</sequence>
<keyword evidence="4" id="KW-1185">Reference proteome</keyword>
<proteinExistence type="predicted"/>
<protein>
    <submittedName>
        <fullName evidence="3">Competence protein TfoX</fullName>
    </submittedName>
</protein>
<evidence type="ECO:0000313" key="4">
    <source>
        <dbReference type="Proteomes" id="UP000314011"/>
    </source>
</evidence>
<gene>
    <name evidence="3" type="ORF">FHY64_00505</name>
</gene>
<comment type="caution">
    <text evidence="3">The sequence shown here is derived from an EMBL/GenBank/DDBJ whole genome shotgun (WGS) entry which is preliminary data.</text>
</comment>
<dbReference type="EMBL" id="VFFF01000001">
    <property type="protein sequence ID" value="TNY31820.1"/>
    <property type="molecule type" value="Genomic_DNA"/>
</dbReference>
<evidence type="ECO:0000256" key="1">
    <source>
        <dbReference type="SAM" id="MobiDB-lite"/>
    </source>
</evidence>
<evidence type="ECO:0000313" key="3">
    <source>
        <dbReference type="EMBL" id="TNY31820.1"/>
    </source>
</evidence>
<dbReference type="InterPro" id="IPR007077">
    <property type="entry name" value="TfoX_C"/>
</dbReference>
<dbReference type="RefSeq" id="WP_140192501.1">
    <property type="nucleotide sequence ID" value="NZ_CP065915.1"/>
</dbReference>
<feature type="domain" description="TfoX C-terminal" evidence="2">
    <location>
        <begin position="3"/>
        <end position="78"/>
    </location>
</feature>
<name>A0A5C5GB93_9RHOB</name>
<reference evidence="3 4" key="1">
    <citation type="submission" date="2019-06" db="EMBL/GenBank/DDBJ databases">
        <title>Genome of new Rhodobacteraceae sp. SM1903.</title>
        <authorList>
            <person name="Ren X."/>
        </authorList>
    </citation>
    <scope>NUCLEOTIDE SEQUENCE [LARGE SCALE GENOMIC DNA]</scope>
    <source>
        <strain evidence="3 4">SM1903</strain>
    </source>
</reference>
<accession>A0A5C5GB93</accession>
<dbReference type="Gene3D" id="1.10.150.20">
    <property type="entry name" value="5' to 3' exonuclease, C-terminal subdomain"/>
    <property type="match status" value="1"/>
</dbReference>
<feature type="region of interest" description="Disordered" evidence="1">
    <location>
        <begin position="86"/>
        <end position="110"/>
    </location>
</feature>
<dbReference type="OrthoDB" id="7861542at2"/>
<feature type="compositionally biased region" description="Basic and acidic residues" evidence="1">
    <location>
        <begin position="94"/>
        <end position="103"/>
    </location>
</feature>
<organism evidence="3 4">
    <name type="scientific">Pelagovum pacificum</name>
    <dbReference type="NCBI Taxonomy" id="2588711"/>
    <lineage>
        <taxon>Bacteria</taxon>
        <taxon>Pseudomonadati</taxon>
        <taxon>Pseudomonadota</taxon>
        <taxon>Alphaproteobacteria</taxon>
        <taxon>Rhodobacterales</taxon>
        <taxon>Paracoccaceae</taxon>
        <taxon>Pelagovum</taxon>
    </lineage>
</organism>
<dbReference type="Pfam" id="PF04994">
    <property type="entry name" value="TfoX_C"/>
    <property type="match status" value="1"/>
</dbReference>
<dbReference type="AlphaFoldDB" id="A0A5C5GB93"/>
<dbReference type="Proteomes" id="UP000314011">
    <property type="component" value="Unassembled WGS sequence"/>
</dbReference>
<evidence type="ECO:0000259" key="2">
    <source>
        <dbReference type="Pfam" id="PF04994"/>
    </source>
</evidence>